<sequence length="191" mass="21849">MFSCFRSCSESPFFLLFGFNKNNNNSNNSYGADRSQKALSSKLSNSSPKKNYRVIKPFDKRTSDETLIACRSWVNYIHPRAKDFWKTSEQIFHILSSICQNIDRADDPILGGEENCVQWHGELAAEDGSPVIRILRPGEVDECQTYVNRILAFLYADDESFLELQKKPPVAFTMACNDPLCINITHIYMDD</sequence>
<proteinExistence type="predicted"/>
<dbReference type="GeneID" id="92365922"/>
<dbReference type="VEuPathDB" id="CryptoDB:cand_017370"/>
<evidence type="ECO:0000313" key="2">
    <source>
        <dbReference type="Proteomes" id="UP000186804"/>
    </source>
</evidence>
<protein>
    <submittedName>
        <fullName evidence="1">Uncharacterized protein</fullName>
    </submittedName>
</protein>
<keyword evidence="2" id="KW-1185">Reference proteome</keyword>
<dbReference type="EMBL" id="LRBS01000098">
    <property type="protein sequence ID" value="OII74183.1"/>
    <property type="molecule type" value="Genomic_DNA"/>
</dbReference>
<name>A0A1J4MJJ2_9CRYT</name>
<dbReference type="OrthoDB" id="408098at2759"/>
<dbReference type="AlphaFoldDB" id="A0A1J4MJJ2"/>
<dbReference type="Proteomes" id="UP000186804">
    <property type="component" value="Unassembled WGS sequence"/>
</dbReference>
<reference evidence="1 2" key="1">
    <citation type="submission" date="2016-10" db="EMBL/GenBank/DDBJ databases">
        <title>Reductive evolution of mitochondrial metabolism and differential evolution of invasion-related proteins in Cryptosporidium.</title>
        <authorList>
            <person name="Liu S."/>
            <person name="Roellig D.M."/>
            <person name="Guo Y."/>
            <person name="Li N."/>
            <person name="Frace M.A."/>
            <person name="Tang K."/>
            <person name="Zhang L."/>
            <person name="Feng Y."/>
            <person name="Xiao L."/>
        </authorList>
    </citation>
    <scope>NUCLEOTIDE SEQUENCE [LARGE SCALE GENOMIC DNA]</scope>
    <source>
        <strain evidence="1">30847</strain>
    </source>
</reference>
<organism evidence="1 2">
    <name type="scientific">Cryptosporidium andersoni</name>
    <dbReference type="NCBI Taxonomy" id="117008"/>
    <lineage>
        <taxon>Eukaryota</taxon>
        <taxon>Sar</taxon>
        <taxon>Alveolata</taxon>
        <taxon>Apicomplexa</taxon>
        <taxon>Conoidasida</taxon>
        <taxon>Coccidia</taxon>
        <taxon>Eucoccidiorida</taxon>
        <taxon>Eimeriorina</taxon>
        <taxon>Cryptosporidiidae</taxon>
        <taxon>Cryptosporidium</taxon>
    </lineage>
</organism>
<evidence type="ECO:0000313" key="1">
    <source>
        <dbReference type="EMBL" id="OII74183.1"/>
    </source>
</evidence>
<dbReference type="RefSeq" id="XP_067067264.1">
    <property type="nucleotide sequence ID" value="XM_067211971.1"/>
</dbReference>
<gene>
    <name evidence="1" type="ORF">cand_017370</name>
</gene>
<accession>A0A1J4MJJ2</accession>
<comment type="caution">
    <text evidence="1">The sequence shown here is derived from an EMBL/GenBank/DDBJ whole genome shotgun (WGS) entry which is preliminary data.</text>
</comment>